<protein>
    <recommendedName>
        <fullName evidence="4">Oligosaccharide repeat unit polymerase</fullName>
    </recommendedName>
</protein>
<name>A0A426RM50_9FLAO</name>
<feature type="transmembrane region" description="Helical" evidence="1">
    <location>
        <begin position="310"/>
        <end position="330"/>
    </location>
</feature>
<feature type="transmembrane region" description="Helical" evidence="1">
    <location>
        <begin position="169"/>
        <end position="188"/>
    </location>
</feature>
<evidence type="ECO:0008006" key="4">
    <source>
        <dbReference type="Google" id="ProtNLM"/>
    </source>
</evidence>
<sequence>MITIPSLIAFTTGSNYPGNLLIYHQSFFFVLFGFSRINVNFAKVPTINKSQSLYLLLLTATIGIIPYIVVYGPYINLKNLLLMDVYETRFKMRPLSNPYFGYSYSVFTKIVIPLIIVFGLELKKKVWVFVGALYLILFYLFGAHKSVYVGLFVVFIFYKFSYAKSIHFILKYSCVLIVLFAVLAYFGWDYPWILSFRRVHFSSALLDICYLDFFKNNYLYWSESIFKGLIEYPYDVQATHLIGDLYFKRPNMSANNGFISDGYMNFGSTGVFINIIIVSVYFSILNSLHIPSKYFGLYLVTMFSFLSSPVSTVFLTHGGLALLLASIFLLNKRPTAQVTR</sequence>
<proteinExistence type="predicted"/>
<dbReference type="AlphaFoldDB" id="A0A426RM50"/>
<reference evidence="3" key="1">
    <citation type="submission" date="2018-12" db="EMBL/GenBank/DDBJ databases">
        <title>Maribacter lutimaris sp. nov., isolated from marine sediment.</title>
        <authorList>
            <person name="Kim K.K."/>
        </authorList>
    </citation>
    <scope>NUCLEOTIDE SEQUENCE [LARGE SCALE GENOMIC DNA]</scope>
    <source>
        <strain evidence="3">PoM-212</strain>
    </source>
</reference>
<feature type="transmembrane region" description="Helical" evidence="1">
    <location>
        <begin position="20"/>
        <end position="41"/>
    </location>
</feature>
<feature type="transmembrane region" description="Helical" evidence="1">
    <location>
        <begin position="271"/>
        <end position="290"/>
    </location>
</feature>
<evidence type="ECO:0000256" key="1">
    <source>
        <dbReference type="SAM" id="Phobius"/>
    </source>
</evidence>
<evidence type="ECO:0000313" key="2">
    <source>
        <dbReference type="EMBL" id="RRQ50019.1"/>
    </source>
</evidence>
<keyword evidence="1" id="KW-0812">Transmembrane</keyword>
<keyword evidence="1" id="KW-0472">Membrane</keyword>
<feature type="transmembrane region" description="Helical" evidence="1">
    <location>
        <begin position="132"/>
        <end position="157"/>
    </location>
</feature>
<accession>A0A426RM50</accession>
<keyword evidence="3" id="KW-1185">Reference proteome</keyword>
<gene>
    <name evidence="2" type="ORF">DZC72_05425</name>
</gene>
<organism evidence="2 3">
    <name type="scientific">Maribacter algicola</name>
    <dbReference type="NCBI Taxonomy" id="2498892"/>
    <lineage>
        <taxon>Bacteria</taxon>
        <taxon>Pseudomonadati</taxon>
        <taxon>Bacteroidota</taxon>
        <taxon>Flavobacteriia</taxon>
        <taxon>Flavobacteriales</taxon>
        <taxon>Flavobacteriaceae</taxon>
        <taxon>Maribacter</taxon>
    </lineage>
</organism>
<dbReference type="Proteomes" id="UP000286990">
    <property type="component" value="Unassembled WGS sequence"/>
</dbReference>
<comment type="caution">
    <text evidence="2">The sequence shown here is derived from an EMBL/GenBank/DDBJ whole genome shotgun (WGS) entry which is preliminary data.</text>
</comment>
<feature type="transmembrane region" description="Helical" evidence="1">
    <location>
        <begin position="53"/>
        <end position="74"/>
    </location>
</feature>
<evidence type="ECO:0000313" key="3">
    <source>
        <dbReference type="Proteomes" id="UP000286990"/>
    </source>
</evidence>
<feature type="transmembrane region" description="Helical" evidence="1">
    <location>
        <begin position="99"/>
        <end position="120"/>
    </location>
</feature>
<keyword evidence="1" id="KW-1133">Transmembrane helix</keyword>
<dbReference type="EMBL" id="QUSX01000001">
    <property type="protein sequence ID" value="RRQ50019.1"/>
    <property type="molecule type" value="Genomic_DNA"/>
</dbReference>